<reference evidence="2 3" key="1">
    <citation type="submission" date="2020-03" db="EMBL/GenBank/DDBJ databases">
        <title>Sequencing the genomes of 1000 actinobacteria strains.</title>
        <authorList>
            <person name="Klenk H.-P."/>
        </authorList>
    </citation>
    <scope>NUCLEOTIDE SEQUENCE [LARGE SCALE GENOMIC DNA]</scope>
    <source>
        <strain evidence="2 3">DSM 45685</strain>
    </source>
</reference>
<organism evidence="2 3">
    <name type="scientific">Saccharomonospora amisosensis</name>
    <dbReference type="NCBI Taxonomy" id="1128677"/>
    <lineage>
        <taxon>Bacteria</taxon>
        <taxon>Bacillati</taxon>
        <taxon>Actinomycetota</taxon>
        <taxon>Actinomycetes</taxon>
        <taxon>Pseudonocardiales</taxon>
        <taxon>Pseudonocardiaceae</taxon>
        <taxon>Saccharomonospora</taxon>
    </lineage>
</organism>
<dbReference type="Pfam" id="PF13672">
    <property type="entry name" value="PP2C_2"/>
    <property type="match status" value="1"/>
</dbReference>
<feature type="domain" description="PPM-type phosphatase" evidence="1">
    <location>
        <begin position="31"/>
        <end position="199"/>
    </location>
</feature>
<evidence type="ECO:0000313" key="3">
    <source>
        <dbReference type="Proteomes" id="UP000545493"/>
    </source>
</evidence>
<comment type="caution">
    <text evidence="2">The sequence shown here is derived from an EMBL/GenBank/DDBJ whole genome shotgun (WGS) entry which is preliminary data.</text>
</comment>
<evidence type="ECO:0000313" key="2">
    <source>
        <dbReference type="EMBL" id="NIJ14692.1"/>
    </source>
</evidence>
<dbReference type="AlphaFoldDB" id="A0A7X5UVP7"/>
<dbReference type="InterPro" id="IPR001932">
    <property type="entry name" value="PPM-type_phosphatase-like_dom"/>
</dbReference>
<protein>
    <recommendedName>
        <fullName evidence="1">PPM-type phosphatase domain-containing protein</fullName>
    </recommendedName>
</protein>
<keyword evidence="3" id="KW-1185">Reference proteome</keyword>
<name>A0A7X5UVP7_9PSEU</name>
<dbReference type="RefSeq" id="WP_167177030.1">
    <property type="nucleotide sequence ID" value="NZ_JAAOYM010000002.1"/>
</dbReference>
<dbReference type="Proteomes" id="UP000545493">
    <property type="component" value="Unassembled WGS sequence"/>
</dbReference>
<gene>
    <name evidence="2" type="ORF">FHU38_005093</name>
</gene>
<sequence>MPRIEIAERAGVGLAGDERPSEDYVVRTDNAVALLDGATEFRANLPSGGWYACRLARRVEANLVSAPQRDLAAVLADSIREVAAEYDLRPRDCPSSTVAMLRWSARTVDALVLADSPVVVFTPSGPDVLSDTRLTHLRDSGVLRTRADVNRLRNASGGFWVAEADPTAAEQALLRSWPRGEVEAVLLATDGVSVGVDTYGVLDWPGMLALAREQGLERVLDAVRAAELSDPQGQRWPRVKRHDDQALALIDFA</sequence>
<evidence type="ECO:0000259" key="1">
    <source>
        <dbReference type="Pfam" id="PF13672"/>
    </source>
</evidence>
<dbReference type="EMBL" id="JAAOYM010000002">
    <property type="protein sequence ID" value="NIJ14692.1"/>
    <property type="molecule type" value="Genomic_DNA"/>
</dbReference>
<proteinExistence type="predicted"/>
<accession>A0A7X5UVP7</accession>